<protein>
    <submittedName>
        <fullName evidence="5">4Fe-4S binding protein</fullName>
    </submittedName>
</protein>
<gene>
    <name evidence="5" type="ORF">IAA72_05245</name>
</gene>
<comment type="caution">
    <text evidence="5">The sequence shown here is derived from an EMBL/GenBank/DDBJ whole genome shotgun (WGS) entry which is preliminary data.</text>
</comment>
<dbReference type="AlphaFoldDB" id="A0A9D9ND64"/>
<keyword evidence="3" id="KW-0411">Iron-sulfur</keyword>
<dbReference type="Gene3D" id="3.30.70.20">
    <property type="match status" value="1"/>
</dbReference>
<evidence type="ECO:0000256" key="2">
    <source>
        <dbReference type="ARBA" id="ARBA00023004"/>
    </source>
</evidence>
<dbReference type="GO" id="GO:0046872">
    <property type="term" value="F:metal ion binding"/>
    <property type="evidence" value="ECO:0007669"/>
    <property type="project" value="UniProtKB-KW"/>
</dbReference>
<dbReference type="Proteomes" id="UP000810292">
    <property type="component" value="Unassembled WGS sequence"/>
</dbReference>
<evidence type="ECO:0000313" key="6">
    <source>
        <dbReference type="Proteomes" id="UP000810292"/>
    </source>
</evidence>
<reference evidence="5" key="2">
    <citation type="journal article" date="2021" name="PeerJ">
        <title>Extensive microbial diversity within the chicken gut microbiome revealed by metagenomics and culture.</title>
        <authorList>
            <person name="Gilroy R."/>
            <person name="Ravi A."/>
            <person name="Getino M."/>
            <person name="Pursley I."/>
            <person name="Horton D.L."/>
            <person name="Alikhan N.F."/>
            <person name="Baker D."/>
            <person name="Gharbi K."/>
            <person name="Hall N."/>
            <person name="Watson M."/>
            <person name="Adriaenssens E.M."/>
            <person name="Foster-Nyarko E."/>
            <person name="Jarju S."/>
            <person name="Secka A."/>
            <person name="Antonio M."/>
            <person name="Oren A."/>
            <person name="Chaudhuri R.R."/>
            <person name="La Ragione R."/>
            <person name="Hildebrand F."/>
            <person name="Pallen M.J."/>
        </authorList>
    </citation>
    <scope>NUCLEOTIDE SEQUENCE</scope>
    <source>
        <strain evidence="5">14700</strain>
    </source>
</reference>
<dbReference type="SUPFAM" id="SSF54862">
    <property type="entry name" value="4Fe-4S ferredoxins"/>
    <property type="match status" value="1"/>
</dbReference>
<dbReference type="PROSITE" id="PS00198">
    <property type="entry name" value="4FE4S_FER_1"/>
    <property type="match status" value="1"/>
</dbReference>
<reference evidence="5" key="1">
    <citation type="submission" date="2020-10" db="EMBL/GenBank/DDBJ databases">
        <authorList>
            <person name="Gilroy R."/>
        </authorList>
    </citation>
    <scope>NUCLEOTIDE SEQUENCE</scope>
    <source>
        <strain evidence="5">14700</strain>
    </source>
</reference>
<dbReference type="PROSITE" id="PS51379">
    <property type="entry name" value="4FE4S_FER_2"/>
    <property type="match status" value="1"/>
</dbReference>
<dbReference type="InterPro" id="IPR017900">
    <property type="entry name" value="4Fe4S_Fe_S_CS"/>
</dbReference>
<dbReference type="GO" id="GO:0051536">
    <property type="term" value="F:iron-sulfur cluster binding"/>
    <property type="evidence" value="ECO:0007669"/>
    <property type="project" value="UniProtKB-KW"/>
</dbReference>
<dbReference type="EMBL" id="JADIMF010000080">
    <property type="protein sequence ID" value="MBO8469171.1"/>
    <property type="molecule type" value="Genomic_DNA"/>
</dbReference>
<feature type="domain" description="4Fe-4S ferredoxin-type" evidence="4">
    <location>
        <begin position="30"/>
        <end position="59"/>
    </location>
</feature>
<proteinExistence type="predicted"/>
<name>A0A9D9ND64_9SPIO</name>
<keyword evidence="2" id="KW-0408">Iron</keyword>
<evidence type="ECO:0000259" key="4">
    <source>
        <dbReference type="PROSITE" id="PS51379"/>
    </source>
</evidence>
<sequence>MKRIAVRNLRLCTKDCLCLYVCPNGATDTENSIIDTEKCIGCGVCADACPSGAISMVPVEYPPQQKKTEKVVAAMNRIAENKAKEEKVAMQLAASSDKPVFSKLMKAVARSARLSAEDIMREAGFMLPQNGNSLALIQQFADDPPTESFPIKEAEELLSSIECNDGGFKKKAKEGVRRYRCKLCFTEFEVEEGEEPVCPMCGAKGDDLELL</sequence>
<dbReference type="InterPro" id="IPR017896">
    <property type="entry name" value="4Fe4S_Fe-S-bd"/>
</dbReference>
<organism evidence="5 6">
    <name type="scientific">Candidatus Ornithospirochaeta stercoravium</name>
    <dbReference type="NCBI Taxonomy" id="2840897"/>
    <lineage>
        <taxon>Bacteria</taxon>
        <taxon>Pseudomonadati</taxon>
        <taxon>Spirochaetota</taxon>
        <taxon>Spirochaetia</taxon>
        <taxon>Spirochaetales</taxon>
        <taxon>Spirochaetaceae</taxon>
        <taxon>Spirochaetaceae incertae sedis</taxon>
        <taxon>Candidatus Ornithospirochaeta</taxon>
    </lineage>
</organism>
<dbReference type="Pfam" id="PF00037">
    <property type="entry name" value="Fer4"/>
    <property type="match status" value="1"/>
</dbReference>
<evidence type="ECO:0000313" key="5">
    <source>
        <dbReference type="EMBL" id="MBO8469171.1"/>
    </source>
</evidence>
<evidence type="ECO:0000256" key="1">
    <source>
        <dbReference type="ARBA" id="ARBA00022723"/>
    </source>
</evidence>
<keyword evidence="1" id="KW-0479">Metal-binding</keyword>
<evidence type="ECO:0000256" key="3">
    <source>
        <dbReference type="ARBA" id="ARBA00023014"/>
    </source>
</evidence>
<accession>A0A9D9ND64</accession>